<feature type="compositionally biased region" description="Basic and acidic residues" evidence="1">
    <location>
        <begin position="104"/>
        <end position="113"/>
    </location>
</feature>
<dbReference type="RefSeq" id="WP_144262770.1">
    <property type="nucleotide sequence ID" value="NZ_QMDX01000010.1"/>
</dbReference>
<keyword evidence="4" id="KW-1185">Reference proteome</keyword>
<dbReference type="EMBL" id="QMDX01000010">
    <property type="protein sequence ID" value="TSD09765.1"/>
    <property type="molecule type" value="Genomic_DNA"/>
</dbReference>
<dbReference type="SUPFAM" id="SSF56529">
    <property type="entry name" value="FAH"/>
    <property type="match status" value="1"/>
</dbReference>
<dbReference type="OrthoDB" id="38993at2157"/>
<dbReference type="PANTHER" id="PTHR43211:SF1">
    <property type="entry name" value="BLL6422 PROTEIN"/>
    <property type="match status" value="1"/>
</dbReference>
<comment type="caution">
    <text evidence="3">The sequence shown here is derived from an EMBL/GenBank/DDBJ whole genome shotgun (WGS) entry which is preliminary data.</text>
</comment>
<sequence length="351" mass="37129">MRLATVAVETPVGRERRLCVRDESRDAADPGSLVDVTSGHTWLLERDGEPAAAEHAAAVTPPAMRPFLERGDRALDAARDVLDAVPDPGDGSAPRADGSAPRADGSDGHVRTEGGARVRFSPAEDGVRLLAPLPRPNTVRDFMAYEEHVRNTLGEPPEVWFDIPVCYKGNPDTVVGPGDTVTWPDYSGLWDYELELAAVIGKRGTDVDADAAGEYIAGYTVYNDFSARDTQGEEMDANLGPAKGKDFANALGPYLVTADAFEPSEATMTAEVDGEVWSEGTPGEMHHSFADIVAHVSDSEPLRPGDVLGSGTVGEGCGLELGQFLEDGQTVALEVEGIGRLENTVVSGDGG</sequence>
<organism evidence="3 4">
    <name type="scientific">Haloglomus irregulare</name>
    <dbReference type="NCBI Taxonomy" id="2234134"/>
    <lineage>
        <taxon>Archaea</taxon>
        <taxon>Methanobacteriati</taxon>
        <taxon>Methanobacteriota</taxon>
        <taxon>Stenosarchaea group</taxon>
        <taxon>Halobacteria</taxon>
        <taxon>Halobacteriales</taxon>
        <taxon>Natronomonadaceae</taxon>
        <taxon>Haloglomus</taxon>
    </lineage>
</organism>
<dbReference type="Proteomes" id="UP000319894">
    <property type="component" value="Unassembled WGS sequence"/>
</dbReference>
<dbReference type="AlphaFoldDB" id="A0A554MXA6"/>
<name>A0A554MXA6_9EURY</name>
<evidence type="ECO:0000259" key="2">
    <source>
        <dbReference type="Pfam" id="PF01557"/>
    </source>
</evidence>
<feature type="domain" description="Fumarylacetoacetase-like C-terminal" evidence="2">
    <location>
        <begin position="139"/>
        <end position="346"/>
    </location>
</feature>
<evidence type="ECO:0000313" key="3">
    <source>
        <dbReference type="EMBL" id="TSD09765.1"/>
    </source>
</evidence>
<dbReference type="InterPro" id="IPR036663">
    <property type="entry name" value="Fumarylacetoacetase_C_sf"/>
</dbReference>
<evidence type="ECO:0000256" key="1">
    <source>
        <dbReference type="SAM" id="MobiDB-lite"/>
    </source>
</evidence>
<protein>
    <submittedName>
        <fullName evidence="3">Fumarylacetoacetate hydrolase family protein</fullName>
    </submittedName>
</protein>
<gene>
    <name evidence="3" type="ORF">DP107_13970</name>
</gene>
<dbReference type="InParanoid" id="A0A554MXA6"/>
<dbReference type="GO" id="GO:0016787">
    <property type="term" value="F:hydrolase activity"/>
    <property type="evidence" value="ECO:0007669"/>
    <property type="project" value="UniProtKB-KW"/>
</dbReference>
<accession>A0A554MXA6</accession>
<dbReference type="Pfam" id="PF01557">
    <property type="entry name" value="FAA_hydrolase"/>
    <property type="match status" value="1"/>
</dbReference>
<proteinExistence type="predicted"/>
<keyword evidence="3" id="KW-0378">Hydrolase</keyword>
<evidence type="ECO:0000313" key="4">
    <source>
        <dbReference type="Proteomes" id="UP000319894"/>
    </source>
</evidence>
<dbReference type="Gene3D" id="3.90.850.10">
    <property type="entry name" value="Fumarylacetoacetase-like, C-terminal domain"/>
    <property type="match status" value="1"/>
</dbReference>
<dbReference type="InterPro" id="IPR011234">
    <property type="entry name" value="Fumarylacetoacetase-like_C"/>
</dbReference>
<reference evidence="3 4" key="1">
    <citation type="submission" date="2018-06" db="EMBL/GenBank/DDBJ databases">
        <title>Natronomonas sp. F16-60 a new haloarchaeon isolated from a solar saltern of Isla Cristina, Huelva, Spain.</title>
        <authorList>
            <person name="Duran-Viseras A."/>
            <person name="Sanchez-Porro C."/>
            <person name="Ventosa A."/>
        </authorList>
    </citation>
    <scope>NUCLEOTIDE SEQUENCE [LARGE SCALE GENOMIC DNA]</scope>
    <source>
        <strain evidence="3 4">F16-60</strain>
    </source>
</reference>
<feature type="region of interest" description="Disordered" evidence="1">
    <location>
        <begin position="82"/>
        <end position="113"/>
    </location>
</feature>
<dbReference type="PANTHER" id="PTHR43211">
    <property type="entry name" value="FUMARYLACETOACETATE HYDROLASE"/>
    <property type="match status" value="1"/>
</dbReference>